<comment type="catalytic activity">
    <reaction evidence="6">
        <text>1,5-bis(diphospho)-1D-myo-inositol 2,3,4,6-tetrakisphosphate + H2O = 1-diphospho-1D-myo-inositol 2,3,4,5,6-pentakisphosphate + phosphate + 2 H(+)</text>
        <dbReference type="Rhea" id="RHEA:79699"/>
        <dbReference type="ChEBI" id="CHEBI:15377"/>
        <dbReference type="ChEBI" id="CHEBI:15378"/>
        <dbReference type="ChEBI" id="CHEBI:43474"/>
        <dbReference type="ChEBI" id="CHEBI:74946"/>
        <dbReference type="ChEBI" id="CHEBI:77983"/>
        <dbReference type="EC" id="3.6.1.52"/>
    </reaction>
    <physiologicalReaction direction="left-to-right" evidence="6">
        <dbReference type="Rhea" id="RHEA:79700"/>
    </physiologicalReaction>
</comment>
<dbReference type="SUPFAM" id="SSF52799">
    <property type="entry name" value="(Phosphotyrosine protein) phosphatases II"/>
    <property type="match status" value="1"/>
</dbReference>
<dbReference type="PROSITE" id="PS00383">
    <property type="entry name" value="TYR_PHOSPHATASE_1"/>
    <property type="match status" value="1"/>
</dbReference>
<comment type="catalytic activity">
    <reaction evidence="4">
        <text>5-diphospho-1D-myo-inositol 1,2,3,4,6-pentakisphosphate + H2O = 1D-myo-inositol hexakisphosphate + phosphate + H(+)</text>
        <dbReference type="Rhea" id="RHEA:22384"/>
        <dbReference type="ChEBI" id="CHEBI:15377"/>
        <dbReference type="ChEBI" id="CHEBI:15378"/>
        <dbReference type="ChEBI" id="CHEBI:43474"/>
        <dbReference type="ChEBI" id="CHEBI:58130"/>
        <dbReference type="ChEBI" id="CHEBI:58628"/>
        <dbReference type="EC" id="3.6.1.52"/>
    </reaction>
    <physiologicalReaction direction="left-to-right" evidence="4">
        <dbReference type="Rhea" id="RHEA:22385"/>
    </physiologicalReaction>
</comment>
<dbReference type="InterPro" id="IPR020422">
    <property type="entry name" value="TYR_PHOSPHATASE_DUAL_dom"/>
</dbReference>
<organism evidence="10 11">
    <name type="scientific">Terfezia boudieri ATCC MYA-4762</name>
    <dbReference type="NCBI Taxonomy" id="1051890"/>
    <lineage>
        <taxon>Eukaryota</taxon>
        <taxon>Fungi</taxon>
        <taxon>Dikarya</taxon>
        <taxon>Ascomycota</taxon>
        <taxon>Pezizomycotina</taxon>
        <taxon>Pezizomycetes</taxon>
        <taxon>Pezizales</taxon>
        <taxon>Pezizaceae</taxon>
        <taxon>Terfezia</taxon>
    </lineage>
</organism>
<dbReference type="PROSITE" id="PS50054">
    <property type="entry name" value="TYR_PHOSPHATASE_DUAL"/>
    <property type="match status" value="1"/>
</dbReference>
<dbReference type="Proteomes" id="UP000267821">
    <property type="component" value="Unassembled WGS sequence"/>
</dbReference>
<evidence type="ECO:0000256" key="8">
    <source>
        <dbReference type="SAM" id="MobiDB-lite"/>
    </source>
</evidence>
<comment type="catalytic activity">
    <reaction evidence="7">
        <text>6-diphospho-1D-myo-inositol pentakisphosphate + H2O = 1D-myo-inositol hexakisphosphate + phosphate + H(+)</text>
        <dbReference type="Rhea" id="RHEA:79703"/>
        <dbReference type="ChEBI" id="CHEBI:15377"/>
        <dbReference type="ChEBI" id="CHEBI:15378"/>
        <dbReference type="ChEBI" id="CHEBI:43474"/>
        <dbReference type="ChEBI" id="CHEBI:58130"/>
        <dbReference type="ChEBI" id="CHEBI:230534"/>
        <dbReference type="EC" id="3.6.1.52"/>
    </reaction>
    <physiologicalReaction direction="left-to-right" evidence="7">
        <dbReference type="Rhea" id="RHEA:79704"/>
    </physiologicalReaction>
</comment>
<dbReference type="InterPro" id="IPR004861">
    <property type="entry name" value="Siw14-like"/>
</dbReference>
<evidence type="ECO:0000256" key="1">
    <source>
        <dbReference type="ARBA" id="ARBA00012527"/>
    </source>
</evidence>
<feature type="compositionally biased region" description="Basic and acidic residues" evidence="8">
    <location>
        <begin position="10"/>
        <end position="24"/>
    </location>
</feature>
<keyword evidence="11" id="KW-1185">Reference proteome</keyword>
<comment type="catalytic activity">
    <reaction evidence="5">
        <text>3,5-bis(diphospho)-1D-myo-inositol 1,2,4,6-tetrakisphosphate + H2O = 3-diphospho-1D-myo-inositol 1,2,4,5,6-pentakisphosphate + phosphate + 2 H(+)</text>
        <dbReference type="Rhea" id="RHEA:56312"/>
        <dbReference type="ChEBI" id="CHEBI:15377"/>
        <dbReference type="ChEBI" id="CHEBI:15378"/>
        <dbReference type="ChEBI" id="CHEBI:43474"/>
        <dbReference type="ChEBI" id="CHEBI:140372"/>
        <dbReference type="ChEBI" id="CHEBI:140374"/>
        <dbReference type="EC" id="3.6.1.52"/>
    </reaction>
    <physiologicalReaction direction="left-to-right" evidence="5">
        <dbReference type="Rhea" id="RHEA:56313"/>
    </physiologicalReaction>
</comment>
<dbReference type="STRING" id="1051890.A0A3N4LZZ5"/>
<evidence type="ECO:0000256" key="4">
    <source>
        <dbReference type="ARBA" id="ARBA00047342"/>
    </source>
</evidence>
<dbReference type="GO" id="GO:0005737">
    <property type="term" value="C:cytoplasm"/>
    <property type="evidence" value="ECO:0007669"/>
    <property type="project" value="TreeGrafter"/>
</dbReference>
<dbReference type="AlphaFoldDB" id="A0A3N4LZZ5"/>
<comment type="similarity">
    <text evidence="3">Belongs to the protein-tyrosine phosphatase family. Atypical dual-specificity phosphatase Siw14-like subfamily.</text>
</comment>
<evidence type="ECO:0000256" key="2">
    <source>
        <dbReference type="ARBA" id="ARBA00022801"/>
    </source>
</evidence>
<dbReference type="PRINTS" id="PR01911">
    <property type="entry name" value="PFDSPHPHTASE"/>
</dbReference>
<evidence type="ECO:0000313" key="11">
    <source>
        <dbReference type="Proteomes" id="UP000267821"/>
    </source>
</evidence>
<keyword evidence="2" id="KW-0378">Hydrolase</keyword>
<dbReference type="FunFam" id="3.90.190.10:FF:000024">
    <property type="entry name" value="probable tyrosine-protein phosphatase At1g05000"/>
    <property type="match status" value="1"/>
</dbReference>
<dbReference type="InterPro" id="IPR020428">
    <property type="entry name" value="PFA-DSPs"/>
</dbReference>
<evidence type="ECO:0000313" key="10">
    <source>
        <dbReference type="EMBL" id="RPB28483.1"/>
    </source>
</evidence>
<dbReference type="InterPro" id="IPR016130">
    <property type="entry name" value="Tyr_Pase_AS"/>
</dbReference>
<gene>
    <name evidence="10" type="ORF">L211DRAFT_388802</name>
</gene>
<dbReference type="EMBL" id="ML121529">
    <property type="protein sequence ID" value="RPB28483.1"/>
    <property type="molecule type" value="Genomic_DNA"/>
</dbReference>
<accession>A0A3N4LZZ5</accession>
<dbReference type="GO" id="GO:0016791">
    <property type="term" value="F:phosphatase activity"/>
    <property type="evidence" value="ECO:0007669"/>
    <property type="project" value="InterPro"/>
</dbReference>
<proteinExistence type="inferred from homology"/>
<dbReference type="PANTHER" id="PTHR31126">
    <property type="entry name" value="TYROSINE-PROTEIN PHOSPHATASE"/>
    <property type="match status" value="1"/>
</dbReference>
<dbReference type="Pfam" id="PF03162">
    <property type="entry name" value="Y_phosphatase2"/>
    <property type="match status" value="1"/>
</dbReference>
<protein>
    <recommendedName>
        <fullName evidence="1">diphosphoinositol-polyphosphate diphosphatase</fullName>
        <ecNumber evidence="1">3.6.1.52</ecNumber>
    </recommendedName>
</protein>
<sequence>MSPEEGNTEQPEHTEQDNTKTRKTEDAMATVIQFGESGSFPHQLDRGYTTSAIPITHAMAKAISSATSGTTSNKTTMTVTVPTNARPSSKVVLNDTIAAIKRKQKVLDMKKFTGAPTAGLDPEAGFVIPENFASVWNGVYRSSFPKEETFEFVRHLKLKSILTLFPEDYPEKNLKFMKEVGIQHFQIGMPGNKEPFVNIPKEGVARALKVVLDRRNHPVLIHCNKGKHRTGCVVGCLRKIQQWGLTLIFDEYRRHSHPKSRALDQQFIELFDQTPVMDVALENDWIPKRDSTPACISSL</sequence>
<name>A0A3N4LZZ5_9PEZI</name>
<feature type="domain" description="Tyrosine-protein phosphatase" evidence="9">
    <location>
        <begin position="131"/>
        <end position="283"/>
    </location>
</feature>
<evidence type="ECO:0000256" key="3">
    <source>
        <dbReference type="ARBA" id="ARBA00044949"/>
    </source>
</evidence>
<evidence type="ECO:0000256" key="5">
    <source>
        <dbReference type="ARBA" id="ARBA00047562"/>
    </source>
</evidence>
<dbReference type="CDD" id="cd14528">
    <property type="entry name" value="PFA-DSP_Siw14"/>
    <property type="match status" value="1"/>
</dbReference>
<dbReference type="GO" id="GO:0052840">
    <property type="term" value="F:inositol diphosphate tetrakisphosphate diphosphatase activity"/>
    <property type="evidence" value="ECO:0007669"/>
    <property type="project" value="TreeGrafter"/>
</dbReference>
<dbReference type="OrthoDB" id="6375174at2759"/>
<evidence type="ECO:0000256" key="6">
    <source>
        <dbReference type="ARBA" id="ARBA00047927"/>
    </source>
</evidence>
<dbReference type="PANTHER" id="PTHR31126:SF48">
    <property type="entry name" value="INOSITOL PHOSPHATASE SIW14"/>
    <property type="match status" value="1"/>
</dbReference>
<dbReference type="InterPro" id="IPR029021">
    <property type="entry name" value="Prot-tyrosine_phosphatase-like"/>
</dbReference>
<dbReference type="EC" id="3.6.1.52" evidence="1"/>
<feature type="region of interest" description="Disordered" evidence="8">
    <location>
        <begin position="1"/>
        <end position="24"/>
    </location>
</feature>
<evidence type="ECO:0000259" key="9">
    <source>
        <dbReference type="PROSITE" id="PS50054"/>
    </source>
</evidence>
<dbReference type="Gene3D" id="3.90.190.10">
    <property type="entry name" value="Protein tyrosine phosphatase superfamily"/>
    <property type="match status" value="1"/>
</dbReference>
<evidence type="ECO:0000256" key="7">
    <source>
        <dbReference type="ARBA" id="ARBA00048424"/>
    </source>
</evidence>
<dbReference type="FunCoup" id="A0A3N4LZZ5">
    <property type="interactions" value="125"/>
</dbReference>
<dbReference type="InParanoid" id="A0A3N4LZZ5"/>
<reference evidence="10 11" key="1">
    <citation type="journal article" date="2018" name="Nat. Ecol. Evol.">
        <title>Pezizomycetes genomes reveal the molecular basis of ectomycorrhizal truffle lifestyle.</title>
        <authorList>
            <person name="Murat C."/>
            <person name="Payen T."/>
            <person name="Noel B."/>
            <person name="Kuo A."/>
            <person name="Morin E."/>
            <person name="Chen J."/>
            <person name="Kohler A."/>
            <person name="Krizsan K."/>
            <person name="Balestrini R."/>
            <person name="Da Silva C."/>
            <person name="Montanini B."/>
            <person name="Hainaut M."/>
            <person name="Levati E."/>
            <person name="Barry K.W."/>
            <person name="Belfiori B."/>
            <person name="Cichocki N."/>
            <person name="Clum A."/>
            <person name="Dockter R.B."/>
            <person name="Fauchery L."/>
            <person name="Guy J."/>
            <person name="Iotti M."/>
            <person name="Le Tacon F."/>
            <person name="Lindquist E.A."/>
            <person name="Lipzen A."/>
            <person name="Malagnac F."/>
            <person name="Mello A."/>
            <person name="Molinier V."/>
            <person name="Miyauchi S."/>
            <person name="Poulain J."/>
            <person name="Riccioni C."/>
            <person name="Rubini A."/>
            <person name="Sitrit Y."/>
            <person name="Splivallo R."/>
            <person name="Traeger S."/>
            <person name="Wang M."/>
            <person name="Zifcakova L."/>
            <person name="Wipf D."/>
            <person name="Zambonelli A."/>
            <person name="Paolocci F."/>
            <person name="Nowrousian M."/>
            <person name="Ottonello S."/>
            <person name="Baldrian P."/>
            <person name="Spatafora J.W."/>
            <person name="Henrissat B."/>
            <person name="Nagy L.G."/>
            <person name="Aury J.M."/>
            <person name="Wincker P."/>
            <person name="Grigoriev I.V."/>
            <person name="Bonfante P."/>
            <person name="Martin F.M."/>
        </authorList>
    </citation>
    <scope>NUCLEOTIDE SEQUENCE [LARGE SCALE GENOMIC DNA]</scope>
    <source>
        <strain evidence="10 11">ATCC MYA-4762</strain>
    </source>
</reference>